<dbReference type="PANTHER" id="PTHR34293">
    <property type="entry name" value="HTH-TYPE TRANSCRIPTIONAL REGULATOR TRMBL2"/>
    <property type="match status" value="1"/>
</dbReference>
<reference evidence="3 4" key="1">
    <citation type="submission" date="2020-10" db="EMBL/GenBank/DDBJ databases">
        <title>Sequencing the genomes of 1000 actinobacteria strains.</title>
        <authorList>
            <person name="Klenk H.-P."/>
        </authorList>
    </citation>
    <scope>NUCLEOTIDE SEQUENCE [LARGE SCALE GENOMIC DNA]</scope>
    <source>
        <strain evidence="3 4">DSM 45157</strain>
    </source>
</reference>
<feature type="domain" description="HTH luxR-type" evidence="2">
    <location>
        <begin position="271"/>
        <end position="328"/>
    </location>
</feature>
<name>A0ABR9HP11_9ACTN</name>
<feature type="region of interest" description="Disordered" evidence="1">
    <location>
        <begin position="340"/>
        <end position="367"/>
    </location>
</feature>
<dbReference type="InterPro" id="IPR016032">
    <property type="entry name" value="Sig_transdc_resp-reg_C-effctor"/>
</dbReference>
<dbReference type="Proteomes" id="UP000598217">
    <property type="component" value="Unassembled WGS sequence"/>
</dbReference>
<dbReference type="SMART" id="SM00421">
    <property type="entry name" value="HTH_LUXR"/>
    <property type="match status" value="1"/>
</dbReference>
<evidence type="ECO:0000259" key="2">
    <source>
        <dbReference type="SMART" id="SM00421"/>
    </source>
</evidence>
<protein>
    <submittedName>
        <fullName evidence="3">Sugar-specific transcriptional regulator TrmB/DNA-binding CsgD family transcriptional regulator</fullName>
    </submittedName>
</protein>
<dbReference type="SUPFAM" id="SSF56024">
    <property type="entry name" value="Phospholipase D/nuclease"/>
    <property type="match status" value="1"/>
</dbReference>
<proteinExistence type="predicted"/>
<dbReference type="EMBL" id="JADBDY010000001">
    <property type="protein sequence ID" value="MBE1460767.1"/>
    <property type="molecule type" value="Genomic_DNA"/>
</dbReference>
<accession>A0ABR9HP11</accession>
<dbReference type="RefSeq" id="WP_191267901.1">
    <property type="nucleotide sequence ID" value="NZ_BMXJ01000001.1"/>
</dbReference>
<evidence type="ECO:0000256" key="1">
    <source>
        <dbReference type="SAM" id="MobiDB-lite"/>
    </source>
</evidence>
<dbReference type="Gene3D" id="3.30.870.10">
    <property type="entry name" value="Endonuclease Chain A"/>
    <property type="match status" value="1"/>
</dbReference>
<dbReference type="PANTHER" id="PTHR34293:SF1">
    <property type="entry name" value="HTH-TYPE TRANSCRIPTIONAL REGULATOR TRMBL2"/>
    <property type="match status" value="1"/>
</dbReference>
<dbReference type="InterPro" id="IPR051797">
    <property type="entry name" value="TrmB-like"/>
</dbReference>
<keyword evidence="4" id="KW-1185">Reference proteome</keyword>
<evidence type="ECO:0000313" key="4">
    <source>
        <dbReference type="Proteomes" id="UP000598217"/>
    </source>
</evidence>
<gene>
    <name evidence="3" type="ORF">H4W79_004981</name>
</gene>
<dbReference type="InterPro" id="IPR036388">
    <property type="entry name" value="WH-like_DNA-bd_sf"/>
</dbReference>
<organism evidence="3 4">
    <name type="scientific">Nocardiopsis terrae</name>
    <dbReference type="NCBI Taxonomy" id="372655"/>
    <lineage>
        <taxon>Bacteria</taxon>
        <taxon>Bacillati</taxon>
        <taxon>Actinomycetota</taxon>
        <taxon>Actinomycetes</taxon>
        <taxon>Streptosporangiales</taxon>
        <taxon>Nocardiopsidaceae</taxon>
        <taxon>Nocardiopsis</taxon>
    </lineage>
</organism>
<evidence type="ECO:0000313" key="3">
    <source>
        <dbReference type="EMBL" id="MBE1460767.1"/>
    </source>
</evidence>
<comment type="caution">
    <text evidence="3">The sequence shown here is derived from an EMBL/GenBank/DDBJ whole genome shotgun (WGS) entry which is preliminary data.</text>
</comment>
<dbReference type="Gene3D" id="1.10.10.10">
    <property type="entry name" value="Winged helix-like DNA-binding domain superfamily/Winged helix DNA-binding domain"/>
    <property type="match status" value="1"/>
</dbReference>
<sequence length="367" mass="40750">MLDDRDDVGMDTPIVPVYELCLECGHYDEELLVKRLPVGVGELRRARDELLGLGLLRGTGSDESPLLPVSPEAAEASVVETRLQILTDRRNDLVRVRDQIRAFRSTHQNFLEAHRAISNGVLNVEDPEEVKTIVRSASRSCRKEVLTMQPGGGRPPATIAEVREDDISLARRGVRVRVLYQHSATSHLATQAYVRSLTEVGGQVRTSPQLFGRMFIFDSELAVVAHPRRDDCPPGAMVLTESRLVDFLRSVYEYVWEGAESFLPSSSRETSDGLTEIHRTVCLLLDQGHTDEVVGKKLGMSVRTVRRYVAEIVSTLGSSSRFQAGAEAVRQGVINERSERTEVQAPDGRNTTWPFTGADGSERGIWT</sequence>
<dbReference type="SUPFAM" id="SSF46894">
    <property type="entry name" value="C-terminal effector domain of the bipartite response regulators"/>
    <property type="match status" value="1"/>
</dbReference>
<dbReference type="InterPro" id="IPR000792">
    <property type="entry name" value="Tscrpt_reg_LuxR_C"/>
</dbReference>